<name>W2Q1V6_PHYN3</name>
<evidence type="ECO:0000259" key="2">
    <source>
        <dbReference type="Pfam" id="PF26605"/>
    </source>
</evidence>
<feature type="transmembrane region" description="Helical" evidence="1">
    <location>
        <begin position="262"/>
        <end position="284"/>
    </location>
</feature>
<evidence type="ECO:0000313" key="3">
    <source>
        <dbReference type="EMBL" id="ETN07173.1"/>
    </source>
</evidence>
<organism evidence="3 4">
    <name type="scientific">Phytophthora nicotianae (strain INRA-310)</name>
    <name type="common">Phytophthora parasitica</name>
    <dbReference type="NCBI Taxonomy" id="761204"/>
    <lineage>
        <taxon>Eukaryota</taxon>
        <taxon>Sar</taxon>
        <taxon>Stramenopiles</taxon>
        <taxon>Oomycota</taxon>
        <taxon>Peronosporomycetes</taxon>
        <taxon>Peronosporales</taxon>
        <taxon>Peronosporaceae</taxon>
        <taxon>Phytophthora</taxon>
    </lineage>
</organism>
<proteinExistence type="predicted"/>
<reference evidence="4" key="1">
    <citation type="submission" date="2011-12" db="EMBL/GenBank/DDBJ databases">
        <authorList>
            <consortium name="The Broad Institute Genome Sequencing Platform"/>
            <person name="Russ C."/>
            <person name="Tyler B."/>
            <person name="Panabieres F."/>
            <person name="Shan W."/>
            <person name="Tripathy S."/>
            <person name="Grunwald N."/>
            <person name="Machado M."/>
            <person name="Young S.K."/>
            <person name="Zeng Q."/>
            <person name="Gargeya S."/>
            <person name="Fitzgerald M."/>
            <person name="Haas B."/>
            <person name="Abouelleil A."/>
            <person name="Alvarado L."/>
            <person name="Arachchi H.M."/>
            <person name="Berlin A."/>
            <person name="Chapman S.B."/>
            <person name="Gearin G."/>
            <person name="Goldberg J."/>
            <person name="Griggs A."/>
            <person name="Gujja S."/>
            <person name="Hansen M."/>
            <person name="Heiman D."/>
            <person name="Howarth C."/>
            <person name="Larimer J."/>
            <person name="Lui A."/>
            <person name="MacDonald P.J.P."/>
            <person name="McCowen C."/>
            <person name="Montmayeur A."/>
            <person name="Murphy C."/>
            <person name="Neiman D."/>
            <person name="Pearson M."/>
            <person name="Priest M."/>
            <person name="Roberts A."/>
            <person name="Saif S."/>
            <person name="Shea T."/>
            <person name="Sisk P."/>
            <person name="Stolte C."/>
            <person name="Sykes S."/>
            <person name="Wortman J."/>
            <person name="Nusbaum C."/>
            <person name="Birren B."/>
        </authorList>
    </citation>
    <scope>NUCLEOTIDE SEQUENCE [LARGE SCALE GENOMIC DNA]</scope>
    <source>
        <strain evidence="4">INRA-310</strain>
    </source>
</reference>
<evidence type="ECO:0000256" key="1">
    <source>
        <dbReference type="SAM" id="Phobius"/>
    </source>
</evidence>
<feature type="domain" description="WLGC" evidence="2">
    <location>
        <begin position="698"/>
        <end position="764"/>
    </location>
</feature>
<evidence type="ECO:0000313" key="4">
    <source>
        <dbReference type="Proteomes" id="UP000018817"/>
    </source>
</evidence>
<dbReference type="RefSeq" id="XP_008907549.1">
    <property type="nucleotide sequence ID" value="XM_008909301.1"/>
</dbReference>
<feature type="transmembrane region" description="Helical" evidence="1">
    <location>
        <begin position="225"/>
        <end position="250"/>
    </location>
</feature>
<dbReference type="PROSITE" id="PS51450">
    <property type="entry name" value="LRR"/>
    <property type="match status" value="1"/>
</dbReference>
<dbReference type="AlphaFoldDB" id="W2Q1V6"/>
<dbReference type="GeneID" id="20182905"/>
<dbReference type="Pfam" id="PF13855">
    <property type="entry name" value="LRR_8"/>
    <property type="match status" value="1"/>
</dbReference>
<feature type="transmembrane region" description="Helical" evidence="1">
    <location>
        <begin position="62"/>
        <end position="84"/>
    </location>
</feature>
<dbReference type="OrthoDB" id="121131at2759"/>
<gene>
    <name evidence="3" type="ORF">PPTG_13554</name>
</gene>
<dbReference type="OMA" id="TDMRYLM"/>
<dbReference type="VEuPathDB" id="FungiDB:PPTG_13554"/>
<dbReference type="STRING" id="761204.W2Q1V6"/>
<keyword evidence="1" id="KW-0472">Membrane</keyword>
<feature type="transmembrane region" description="Helical" evidence="1">
    <location>
        <begin position="113"/>
        <end position="133"/>
    </location>
</feature>
<dbReference type="SUPFAM" id="SSF52058">
    <property type="entry name" value="L domain-like"/>
    <property type="match status" value="1"/>
</dbReference>
<dbReference type="Gene3D" id="3.80.10.10">
    <property type="entry name" value="Ribonuclease Inhibitor"/>
    <property type="match status" value="1"/>
</dbReference>
<dbReference type="InterPro" id="IPR032675">
    <property type="entry name" value="LRR_dom_sf"/>
</dbReference>
<dbReference type="InterPro" id="IPR058256">
    <property type="entry name" value="WLGC"/>
</dbReference>
<keyword evidence="1" id="KW-1133">Transmembrane helix</keyword>
<dbReference type="Proteomes" id="UP000018817">
    <property type="component" value="Unassembled WGS sequence"/>
</dbReference>
<sequence length="764" mass="84722">MVDDVQEFTLLRRSSLASGVGHLLVKTKPQAAECEGTENRVAEGVVATDLVGHHRSFDGLRIILVSMVTTCLGWTVWLLLLNIAPNNMVNRIMDTSNLESGSFWQFVDLPLPIYGLAIFGLTIIGLGYSFVLIKLIWKRAHSRVLPETGALVRIHAFSAGVVDAIRRVATDRTSSRSLSSAASLVSSLASSESIARKRLNLCMKLVDLMIELVMLLQILEDGLPIVLVAVFTVIVAANAVWCALVMLLPLKQTVLVENLIDLIFDLLIAVGYPMILVCYCLSAFKFDRAKLMINQAVFPQGWLEQSASTIADPVQTVVIYKTLNSLRISSIFNFFTRMGINITLWLKCQRLMNLMENPRRQSSSVYPRHCRLAASSLVAFAIFVIIYVEESTRTSAVACHPHPECVINARRWLMLDSLTQCPCLALIDNNIAPKTYSEWMDPKDITAKVAHLATMGLLQIVQLTNRKLEVLPEELRGCTDMRYLVHPHTNFSSMDSRANTARIFVSNNYRISATCTDRFAELYRRVEGKATVGLVSLPADMFDEMSSLTTLHLSTNVLTRLPSFHGLKSLKLLALVASMALVELPPFDSLHKLERLIIVIAPLLDSLPDLSPIYDLKTFVTMDRGTWCCNGFLGKCDLQNPMCGIHPVWGVPAATCLPINRTEKIASRGTLDTITKFSMSVCGGMHFLADHQPPPIEETMASCDGILYRQCELPGSPAAICYNARFMGIACTASTYPIEMRRRQIAQGVGDPCDPEYEAWLGCK</sequence>
<dbReference type="Pfam" id="PF26605">
    <property type="entry name" value="WLGC"/>
    <property type="match status" value="1"/>
</dbReference>
<accession>W2Q1V6</accession>
<reference evidence="3 4" key="2">
    <citation type="submission" date="2013-11" db="EMBL/GenBank/DDBJ databases">
        <title>The Genome Sequence of Phytophthora parasitica INRA-310.</title>
        <authorList>
            <consortium name="The Broad Institute Genomics Platform"/>
            <person name="Russ C."/>
            <person name="Tyler B."/>
            <person name="Panabieres F."/>
            <person name="Shan W."/>
            <person name="Tripathy S."/>
            <person name="Grunwald N."/>
            <person name="Machado M."/>
            <person name="Johnson C.S."/>
            <person name="Arredondo F."/>
            <person name="Hong C."/>
            <person name="Coffey M."/>
            <person name="Young S.K."/>
            <person name="Zeng Q."/>
            <person name="Gargeya S."/>
            <person name="Fitzgerald M."/>
            <person name="Abouelleil A."/>
            <person name="Alvarado L."/>
            <person name="Chapman S.B."/>
            <person name="Gainer-Dewar J."/>
            <person name="Goldberg J."/>
            <person name="Griggs A."/>
            <person name="Gujja S."/>
            <person name="Hansen M."/>
            <person name="Howarth C."/>
            <person name="Imamovic A."/>
            <person name="Ireland A."/>
            <person name="Larimer J."/>
            <person name="McCowan C."/>
            <person name="Murphy C."/>
            <person name="Pearson M."/>
            <person name="Poon T.W."/>
            <person name="Priest M."/>
            <person name="Roberts A."/>
            <person name="Saif S."/>
            <person name="Shea T."/>
            <person name="Sykes S."/>
            <person name="Wortman J."/>
            <person name="Nusbaum C."/>
            <person name="Birren B."/>
        </authorList>
    </citation>
    <scope>NUCLEOTIDE SEQUENCE [LARGE SCALE GENOMIC DNA]</scope>
    <source>
        <strain evidence="3 4">INRA-310</strain>
    </source>
</reference>
<dbReference type="EMBL" id="KI669593">
    <property type="protein sequence ID" value="ETN07173.1"/>
    <property type="molecule type" value="Genomic_DNA"/>
</dbReference>
<dbReference type="InterPro" id="IPR001611">
    <property type="entry name" value="Leu-rich_rpt"/>
</dbReference>
<keyword evidence="1" id="KW-0812">Transmembrane</keyword>
<protein>
    <recommendedName>
        <fullName evidence="2">WLGC domain-containing protein</fullName>
    </recommendedName>
</protein>
<feature type="transmembrane region" description="Helical" evidence="1">
    <location>
        <begin position="369"/>
        <end position="388"/>
    </location>
</feature>